<dbReference type="Gene3D" id="3.40.640.10">
    <property type="entry name" value="Type I PLP-dependent aspartate aminotransferase-like (Major domain)"/>
    <property type="match status" value="1"/>
</dbReference>
<keyword evidence="5" id="KW-0663">Pyridoxal phosphate</keyword>
<dbReference type="SUPFAM" id="SSF53383">
    <property type="entry name" value="PLP-dependent transferases"/>
    <property type="match status" value="1"/>
</dbReference>
<keyword evidence="8" id="KW-1185">Reference proteome</keyword>
<keyword evidence="3 7" id="KW-0032">Aminotransferase</keyword>
<dbReference type="PATRIC" id="fig|224324.8.peg.348"/>
<dbReference type="PIR" id="E70338">
    <property type="entry name" value="E70338"/>
</dbReference>
<dbReference type="InterPro" id="IPR050596">
    <property type="entry name" value="AspAT/PAT-like"/>
</dbReference>
<dbReference type="GO" id="GO:0008483">
    <property type="term" value="F:transaminase activity"/>
    <property type="evidence" value="ECO:0007669"/>
    <property type="project" value="UniProtKB-KW"/>
</dbReference>
<dbReference type="RefSeq" id="WP_010880235.1">
    <property type="nucleotide sequence ID" value="NC_000918.1"/>
</dbReference>
<dbReference type="eggNOG" id="COG0436">
    <property type="taxonomic scope" value="Bacteria"/>
</dbReference>
<dbReference type="Proteomes" id="UP000000798">
    <property type="component" value="Chromosome"/>
</dbReference>
<dbReference type="Pfam" id="PF00155">
    <property type="entry name" value="Aminotran_1_2"/>
    <property type="match status" value="1"/>
</dbReference>
<dbReference type="FunCoup" id="O66737">
    <property type="interactions" value="372"/>
</dbReference>
<dbReference type="AlphaFoldDB" id="O66737"/>
<protein>
    <submittedName>
        <fullName evidence="7">Aminotransferase (AspC family)</fullName>
    </submittedName>
</protein>
<comment type="similarity">
    <text evidence="2">Belongs to the class-I pyridoxal-phosphate-dependent aminotransferase family.</text>
</comment>
<evidence type="ECO:0000256" key="5">
    <source>
        <dbReference type="ARBA" id="ARBA00022898"/>
    </source>
</evidence>
<evidence type="ECO:0000313" key="8">
    <source>
        <dbReference type="Proteomes" id="UP000000798"/>
    </source>
</evidence>
<evidence type="ECO:0000256" key="2">
    <source>
        <dbReference type="ARBA" id="ARBA00007441"/>
    </source>
</evidence>
<sequence>MDRLEKVSPFIVMDILAQAQKYEDVVHMEIGEPDLEPSPKVMEALERAVKEKTFFYTPALGLWELRERISEFYRKKYSVEVSPERVIVTTGTSGAFLVAYAVTLNAGEKIILPDPSYPCYKNFAYLLDAQPVFVNVDKETNYEVRKEMIEDIDAKALHISSPQNPTGTLYSPETLKELAEYCEEKGMYFISDEIYHGLVYEGREHTALEFSDRAIVINGFSKYFCMPGFRIGWMIVPEELVRKAEIVIQNVFISAPTLSQYAALEAFDYEYLEKVRKTFEERRNFLYGELKKLFKIDAKPQGAFYVWANISDYSTDSYEFALKLLREARVAVTPGVDFGKNKTKEYIRFAYTRKIEELKEGVERIKKFLEKLS</sequence>
<dbReference type="InterPro" id="IPR015424">
    <property type="entry name" value="PyrdxlP-dep_Trfase"/>
</dbReference>
<dbReference type="InterPro" id="IPR004839">
    <property type="entry name" value="Aminotransferase_I/II_large"/>
</dbReference>
<dbReference type="HOGENOM" id="CLU_017584_4_3_0"/>
<dbReference type="GO" id="GO:0006520">
    <property type="term" value="P:amino acid metabolic process"/>
    <property type="evidence" value="ECO:0007669"/>
    <property type="project" value="InterPro"/>
</dbReference>
<accession>O66737</accession>
<evidence type="ECO:0000256" key="4">
    <source>
        <dbReference type="ARBA" id="ARBA00022679"/>
    </source>
</evidence>
<name>O66737_AQUAE</name>
<reference evidence="7 8" key="1">
    <citation type="journal article" date="1998" name="Nature">
        <title>The complete genome of the hyperthermophilic bacterium Aquifex aeolicus.</title>
        <authorList>
            <person name="Deckert G."/>
            <person name="Warren P.V."/>
            <person name="Gaasterland T."/>
            <person name="Young W.G."/>
            <person name="Lenox A.L."/>
            <person name="Graham D.E."/>
            <person name="Overbeek R."/>
            <person name="Snead M.A."/>
            <person name="Keller M."/>
            <person name="Aujay M."/>
            <person name="Huber R."/>
            <person name="Feldman R.A."/>
            <person name="Short J.M."/>
            <person name="Olson G.J."/>
            <person name="Swanson R.V."/>
        </authorList>
    </citation>
    <scope>NUCLEOTIDE SEQUENCE [LARGE SCALE GENOMIC DNA]</scope>
    <source>
        <strain evidence="7 8">VF5</strain>
    </source>
</reference>
<evidence type="ECO:0000259" key="6">
    <source>
        <dbReference type="Pfam" id="PF00155"/>
    </source>
</evidence>
<evidence type="ECO:0000256" key="3">
    <source>
        <dbReference type="ARBA" id="ARBA00022576"/>
    </source>
</evidence>
<keyword evidence="4" id="KW-0808">Transferase</keyword>
<gene>
    <name evidence="7" type="primary">aspC3</name>
    <name evidence="7" type="ordered locus">aq_421</name>
</gene>
<comment type="cofactor">
    <cofactor evidence="1">
        <name>pyridoxal 5'-phosphate</name>
        <dbReference type="ChEBI" id="CHEBI:597326"/>
    </cofactor>
</comment>
<dbReference type="EMBL" id="AE000657">
    <property type="protein sequence ID" value="AAC06689.1"/>
    <property type="molecule type" value="Genomic_DNA"/>
</dbReference>
<dbReference type="PANTHER" id="PTHR46383">
    <property type="entry name" value="ASPARTATE AMINOTRANSFERASE"/>
    <property type="match status" value="1"/>
</dbReference>
<evidence type="ECO:0000256" key="1">
    <source>
        <dbReference type="ARBA" id="ARBA00001933"/>
    </source>
</evidence>
<dbReference type="InParanoid" id="O66737"/>
<evidence type="ECO:0000313" key="7">
    <source>
        <dbReference type="EMBL" id="AAC06689.1"/>
    </source>
</evidence>
<organism evidence="7 8">
    <name type="scientific">Aquifex aeolicus (strain VF5)</name>
    <dbReference type="NCBI Taxonomy" id="224324"/>
    <lineage>
        <taxon>Bacteria</taxon>
        <taxon>Pseudomonadati</taxon>
        <taxon>Aquificota</taxon>
        <taxon>Aquificia</taxon>
        <taxon>Aquificales</taxon>
        <taxon>Aquificaceae</taxon>
        <taxon>Aquifex</taxon>
    </lineage>
</organism>
<dbReference type="InterPro" id="IPR015421">
    <property type="entry name" value="PyrdxlP-dep_Trfase_major"/>
</dbReference>
<dbReference type="EnsemblBacteria" id="AAC06689">
    <property type="protein sequence ID" value="AAC06689"/>
    <property type="gene ID" value="aq_421"/>
</dbReference>
<proteinExistence type="inferred from homology"/>
<dbReference type="CDD" id="cd00609">
    <property type="entry name" value="AAT_like"/>
    <property type="match status" value="1"/>
</dbReference>
<dbReference type="STRING" id="224324.aq_421"/>
<dbReference type="OrthoDB" id="9803354at2"/>
<dbReference type="PANTHER" id="PTHR46383:SF2">
    <property type="entry name" value="AMINOTRANSFERASE"/>
    <property type="match status" value="1"/>
</dbReference>
<dbReference type="KEGG" id="aae:aq_421"/>
<dbReference type="GO" id="GO:0030170">
    <property type="term" value="F:pyridoxal phosphate binding"/>
    <property type="evidence" value="ECO:0007669"/>
    <property type="project" value="InterPro"/>
</dbReference>
<feature type="domain" description="Aminotransferase class I/classII large" evidence="6">
    <location>
        <begin position="24"/>
        <end position="365"/>
    </location>
</feature>